<feature type="region of interest" description="Disordered" evidence="1">
    <location>
        <begin position="1"/>
        <end position="96"/>
    </location>
</feature>
<reference evidence="2" key="3">
    <citation type="submission" date="2025-09" db="UniProtKB">
        <authorList>
            <consortium name="Ensembl"/>
        </authorList>
    </citation>
    <scope>IDENTIFICATION</scope>
</reference>
<evidence type="ECO:0000256" key="1">
    <source>
        <dbReference type="SAM" id="MobiDB-lite"/>
    </source>
</evidence>
<accession>A0A096LYR3</accession>
<evidence type="ECO:0000313" key="3">
    <source>
        <dbReference type="Proteomes" id="UP000028760"/>
    </source>
</evidence>
<sequence length="146" mass="16427">MDKFFKPVHRPSFDQSKKQRNHHHHHHQDTRSQSEEDIVLGVPRGPKRAVSSSQLPSKGILKNKENNNDIRKAKSMEVLSPRVTTGEGQSGQKGKGITQVEIEQARANFVEGKLQFSAFLDEITKQVMSPSQLSIFGVNPNKTTEK</sequence>
<dbReference type="OMA" id="ENNNDIR"/>
<reference evidence="2" key="2">
    <citation type="submission" date="2025-08" db="UniProtKB">
        <authorList>
            <consortium name="Ensembl"/>
        </authorList>
    </citation>
    <scope>IDENTIFICATION</scope>
</reference>
<evidence type="ECO:0000313" key="2">
    <source>
        <dbReference type="Ensembl" id="ENSPFOP00000024304.1"/>
    </source>
</evidence>
<proteinExistence type="predicted"/>
<dbReference type="EMBL" id="AYCK01003857">
    <property type="status" value="NOT_ANNOTATED_CDS"/>
    <property type="molecule type" value="Genomic_DNA"/>
</dbReference>
<feature type="compositionally biased region" description="Basic and acidic residues" evidence="1">
    <location>
        <begin position="1"/>
        <end position="17"/>
    </location>
</feature>
<dbReference type="GeneTree" id="ENSGT00940000167701"/>
<dbReference type="Ensembl" id="ENSPFOT00000025412.1">
    <property type="protein sequence ID" value="ENSPFOP00000024304.1"/>
    <property type="gene ID" value="ENSPFOG00000023500.1"/>
</dbReference>
<feature type="compositionally biased region" description="Basic residues" evidence="1">
    <location>
        <begin position="18"/>
        <end position="28"/>
    </location>
</feature>
<feature type="compositionally biased region" description="Basic and acidic residues" evidence="1">
    <location>
        <begin position="62"/>
        <end position="75"/>
    </location>
</feature>
<keyword evidence="3" id="KW-1185">Reference proteome</keyword>
<name>A0A096LYR3_POEFO</name>
<protein>
    <submittedName>
        <fullName evidence="2">Uncharacterized protein</fullName>
    </submittedName>
</protein>
<reference evidence="3" key="1">
    <citation type="submission" date="2013-10" db="EMBL/GenBank/DDBJ databases">
        <authorList>
            <person name="Schartl M."/>
            <person name="Warren W."/>
        </authorList>
    </citation>
    <scope>NUCLEOTIDE SEQUENCE [LARGE SCALE GENOMIC DNA]</scope>
    <source>
        <strain evidence="3">female</strain>
    </source>
</reference>
<dbReference type="AlphaFoldDB" id="A0A096LYR3"/>
<dbReference type="Proteomes" id="UP000028760">
    <property type="component" value="Unassembled WGS sequence"/>
</dbReference>
<organism evidence="2 3">
    <name type="scientific">Poecilia formosa</name>
    <name type="common">Amazon molly</name>
    <name type="synonym">Limia formosa</name>
    <dbReference type="NCBI Taxonomy" id="48698"/>
    <lineage>
        <taxon>Eukaryota</taxon>
        <taxon>Metazoa</taxon>
        <taxon>Chordata</taxon>
        <taxon>Craniata</taxon>
        <taxon>Vertebrata</taxon>
        <taxon>Euteleostomi</taxon>
        <taxon>Actinopterygii</taxon>
        <taxon>Neopterygii</taxon>
        <taxon>Teleostei</taxon>
        <taxon>Neoteleostei</taxon>
        <taxon>Acanthomorphata</taxon>
        <taxon>Ovalentaria</taxon>
        <taxon>Atherinomorphae</taxon>
        <taxon>Cyprinodontiformes</taxon>
        <taxon>Poeciliidae</taxon>
        <taxon>Poeciliinae</taxon>
        <taxon>Poecilia</taxon>
    </lineage>
</organism>